<evidence type="ECO:0000256" key="1">
    <source>
        <dbReference type="ARBA" id="ARBA00004477"/>
    </source>
</evidence>
<sequence length="384" mass="44456">MGRLVLWVKHWWPQGKAGRELWQQLLFSRVALVMVGWVALAELPWQFYSPTYNPSNNPLIIMWIRWDALWYTGIAAHGYWREALAFFPLYPLLIAAGHFFLRMSFDVSALVISNVSLILFGVTFYRLVRSYYPDNIARRAVWMVLMFPTAFFLSAAYTEALFLWLSTAAFLAARQNNLWKACIFTFFAFMTRNEGLFVIIPVLWLYYQRHQFRLSRDLIPVIVIPLGLIAFMVYQWFDFGNPLAFIAAQSYWGRHITWPWVGVVLAVEAIVRGSPLQASTVLSMIDLLAAISSGVLWVYGFKRRMPLDWLVYWGALLLIDISAPDPSGESPLLSMSRLVLVLFPNFVALAMLARNSGWRRMLQWVLPSLQAVFFVIFATWHWIA</sequence>
<feature type="transmembrane region" description="Helical" evidence="10">
    <location>
        <begin position="335"/>
        <end position="352"/>
    </location>
</feature>
<keyword evidence="4" id="KW-0328">Glycosyltransferase</keyword>
<reference evidence="11 12" key="1">
    <citation type="journal article" date="2014" name="BMC Genomics">
        <title>Comparison of environmental and isolate Sulfobacillus genomes reveals diverse carbon, sulfur, nitrogen, and hydrogen metabolisms.</title>
        <authorList>
            <person name="Justice N.B."/>
            <person name="Norman A."/>
            <person name="Brown C.T."/>
            <person name="Singh A."/>
            <person name="Thomas B.C."/>
            <person name="Banfield J.F."/>
        </authorList>
    </citation>
    <scope>NUCLEOTIDE SEQUENCE [LARGE SCALE GENOMIC DNA]</scope>
    <source>
        <strain evidence="11">AMDSBA3</strain>
    </source>
</reference>
<keyword evidence="7" id="KW-0256">Endoplasmic reticulum</keyword>
<comment type="caution">
    <text evidence="11">The sequence shown here is derived from an EMBL/GenBank/DDBJ whole genome shotgun (WGS) entry which is preliminary data.</text>
</comment>
<evidence type="ECO:0000256" key="4">
    <source>
        <dbReference type="ARBA" id="ARBA00022676"/>
    </source>
</evidence>
<evidence type="ECO:0008006" key="13">
    <source>
        <dbReference type="Google" id="ProtNLM"/>
    </source>
</evidence>
<feature type="transmembrane region" description="Helical" evidence="10">
    <location>
        <begin position="140"/>
        <end position="158"/>
    </location>
</feature>
<dbReference type="Proteomes" id="UP000241848">
    <property type="component" value="Unassembled WGS sequence"/>
</dbReference>
<dbReference type="GO" id="GO:0006506">
    <property type="term" value="P:GPI anchor biosynthetic process"/>
    <property type="evidence" value="ECO:0007669"/>
    <property type="project" value="UniProtKB-UniPathway"/>
</dbReference>
<evidence type="ECO:0000256" key="6">
    <source>
        <dbReference type="ARBA" id="ARBA00022692"/>
    </source>
</evidence>
<evidence type="ECO:0000313" key="12">
    <source>
        <dbReference type="Proteomes" id="UP000241848"/>
    </source>
</evidence>
<evidence type="ECO:0000256" key="7">
    <source>
        <dbReference type="ARBA" id="ARBA00022824"/>
    </source>
</evidence>
<feature type="transmembrane region" description="Helical" evidence="10">
    <location>
        <begin position="83"/>
        <end position="101"/>
    </location>
</feature>
<evidence type="ECO:0000256" key="3">
    <source>
        <dbReference type="ARBA" id="ARBA00022502"/>
    </source>
</evidence>
<feature type="transmembrane region" description="Helical" evidence="10">
    <location>
        <begin position="364"/>
        <end position="383"/>
    </location>
</feature>
<evidence type="ECO:0000256" key="5">
    <source>
        <dbReference type="ARBA" id="ARBA00022679"/>
    </source>
</evidence>
<evidence type="ECO:0000256" key="2">
    <source>
        <dbReference type="ARBA" id="ARBA00004687"/>
    </source>
</evidence>
<organism evidence="11 12">
    <name type="scientific">Sulfobacillus acidophilus</name>
    <dbReference type="NCBI Taxonomy" id="53633"/>
    <lineage>
        <taxon>Bacteria</taxon>
        <taxon>Bacillati</taxon>
        <taxon>Bacillota</taxon>
        <taxon>Clostridia</taxon>
        <taxon>Eubacteriales</taxon>
        <taxon>Clostridiales Family XVII. Incertae Sedis</taxon>
        <taxon>Sulfobacillus</taxon>
    </lineage>
</organism>
<keyword evidence="8 10" id="KW-1133">Transmembrane helix</keyword>
<evidence type="ECO:0000256" key="9">
    <source>
        <dbReference type="ARBA" id="ARBA00023136"/>
    </source>
</evidence>
<name>A0A2T2WMX8_9FIRM</name>
<dbReference type="PANTHER" id="PTHR12468:SF2">
    <property type="entry name" value="GPI MANNOSYLTRANSFERASE 2"/>
    <property type="match status" value="1"/>
</dbReference>
<gene>
    <name evidence="11" type="ORF">C7B45_02135</name>
</gene>
<keyword evidence="5" id="KW-0808">Transferase</keyword>
<evidence type="ECO:0000313" key="11">
    <source>
        <dbReference type="EMBL" id="PSR23592.1"/>
    </source>
</evidence>
<evidence type="ECO:0000256" key="10">
    <source>
        <dbReference type="SAM" id="Phobius"/>
    </source>
</evidence>
<feature type="transmembrane region" description="Helical" evidence="10">
    <location>
        <begin position="281"/>
        <end position="300"/>
    </location>
</feature>
<keyword evidence="9 10" id="KW-0472">Membrane</keyword>
<dbReference type="EMBL" id="PXYV01000004">
    <property type="protein sequence ID" value="PSR23592.1"/>
    <property type="molecule type" value="Genomic_DNA"/>
</dbReference>
<feature type="transmembrane region" description="Helical" evidence="10">
    <location>
        <begin position="178"/>
        <end position="206"/>
    </location>
</feature>
<keyword evidence="6 10" id="KW-0812">Transmembrane</keyword>
<dbReference type="GO" id="GO:0031501">
    <property type="term" value="C:mannosyltransferase complex"/>
    <property type="evidence" value="ECO:0007669"/>
    <property type="project" value="TreeGrafter"/>
</dbReference>
<dbReference type="UniPathway" id="UPA00196"/>
<proteinExistence type="predicted"/>
<dbReference type="PANTHER" id="PTHR12468">
    <property type="entry name" value="GPI MANNOSYLTRANSFERASE 2"/>
    <property type="match status" value="1"/>
</dbReference>
<feature type="transmembrane region" description="Helical" evidence="10">
    <location>
        <begin position="60"/>
        <end position="76"/>
    </location>
</feature>
<accession>A0A2T2WMX8</accession>
<feature type="transmembrane region" description="Helical" evidence="10">
    <location>
        <begin position="21"/>
        <end position="40"/>
    </location>
</feature>
<evidence type="ECO:0000256" key="8">
    <source>
        <dbReference type="ARBA" id="ARBA00022989"/>
    </source>
</evidence>
<dbReference type="AlphaFoldDB" id="A0A2T2WMX8"/>
<dbReference type="GO" id="GO:0004376">
    <property type="term" value="F:GPI mannosyltransferase activity"/>
    <property type="evidence" value="ECO:0007669"/>
    <property type="project" value="InterPro"/>
</dbReference>
<feature type="transmembrane region" description="Helical" evidence="10">
    <location>
        <begin position="218"/>
        <end position="237"/>
    </location>
</feature>
<feature type="transmembrane region" description="Helical" evidence="10">
    <location>
        <begin position="107"/>
        <end position="128"/>
    </location>
</feature>
<dbReference type="InterPro" id="IPR007315">
    <property type="entry name" value="PIG-V/Gpi18"/>
</dbReference>
<comment type="subcellular location">
    <subcellularLocation>
        <location evidence="1">Endoplasmic reticulum membrane</location>
        <topology evidence="1">Multi-pass membrane protein</topology>
    </subcellularLocation>
</comment>
<dbReference type="GO" id="GO:0016020">
    <property type="term" value="C:membrane"/>
    <property type="evidence" value="ECO:0007669"/>
    <property type="project" value="GOC"/>
</dbReference>
<protein>
    <recommendedName>
        <fullName evidence="13">Glycosyltransferase RgtA/B/C/D-like domain-containing protein</fullName>
    </recommendedName>
</protein>
<keyword evidence="3" id="KW-0337">GPI-anchor biosynthesis</keyword>
<comment type="pathway">
    <text evidence="2">Glycolipid biosynthesis; glycosylphosphatidylinositol-anchor biosynthesis.</text>
</comment>
<dbReference type="GO" id="GO:0000009">
    <property type="term" value="F:alpha-1,6-mannosyltransferase activity"/>
    <property type="evidence" value="ECO:0007669"/>
    <property type="project" value="InterPro"/>
</dbReference>